<reference evidence="1" key="2">
    <citation type="submission" date="2025-09" db="UniProtKB">
        <authorList>
            <consortium name="EnsemblPlants"/>
        </authorList>
    </citation>
    <scope>IDENTIFICATION</scope>
</reference>
<evidence type="ECO:0000313" key="2">
    <source>
        <dbReference type="Proteomes" id="UP001732700"/>
    </source>
</evidence>
<evidence type="ECO:0000313" key="1">
    <source>
        <dbReference type="EnsemblPlants" id="AVESA.00010b.r2.5DG0991120.1.CDS"/>
    </source>
</evidence>
<accession>A0ACD5YDT9</accession>
<organism evidence="1 2">
    <name type="scientific">Avena sativa</name>
    <name type="common">Oat</name>
    <dbReference type="NCBI Taxonomy" id="4498"/>
    <lineage>
        <taxon>Eukaryota</taxon>
        <taxon>Viridiplantae</taxon>
        <taxon>Streptophyta</taxon>
        <taxon>Embryophyta</taxon>
        <taxon>Tracheophyta</taxon>
        <taxon>Spermatophyta</taxon>
        <taxon>Magnoliopsida</taxon>
        <taxon>Liliopsida</taxon>
        <taxon>Poales</taxon>
        <taxon>Poaceae</taxon>
        <taxon>BOP clade</taxon>
        <taxon>Pooideae</taxon>
        <taxon>Poodae</taxon>
        <taxon>Poeae</taxon>
        <taxon>Poeae Chloroplast Group 1 (Aveneae type)</taxon>
        <taxon>Aveninae</taxon>
        <taxon>Avena</taxon>
    </lineage>
</organism>
<reference evidence="1" key="1">
    <citation type="submission" date="2021-05" db="EMBL/GenBank/DDBJ databases">
        <authorList>
            <person name="Scholz U."/>
            <person name="Mascher M."/>
            <person name="Fiebig A."/>
        </authorList>
    </citation>
    <scope>NUCLEOTIDE SEQUENCE [LARGE SCALE GENOMIC DNA]</scope>
</reference>
<name>A0ACD5YDT9_AVESA</name>
<dbReference type="EnsemblPlants" id="AVESA.00010b.r2.5DG0991120.1">
    <property type="protein sequence ID" value="AVESA.00010b.r2.5DG0991120.1.CDS"/>
    <property type="gene ID" value="AVESA.00010b.r2.5DG0991120"/>
</dbReference>
<sequence length="180" mass="20152">MQTTWSTEVKKVIVEAHHLSLFRIGDGARVATGRRPCSSLREQSDCFTLEVIHGGFFVGFGSNRAYVDGHEVCFDDYDGDTWSSLWLDDMTENLGYESAGRIGVYWLLPGMQINKDGLRLISENKDALSMIEMVKKGHRFLMVYLDHEAANKVVQCDDIVENPVANLPPVISPSKKGIVE</sequence>
<keyword evidence="2" id="KW-1185">Reference proteome</keyword>
<protein>
    <submittedName>
        <fullName evidence="1">Uncharacterized protein</fullName>
    </submittedName>
</protein>
<dbReference type="Proteomes" id="UP001732700">
    <property type="component" value="Chromosome 5D"/>
</dbReference>
<proteinExistence type="predicted"/>